<evidence type="ECO:0000313" key="5">
    <source>
        <dbReference type="Proteomes" id="UP000027195"/>
    </source>
</evidence>
<gene>
    <name evidence="4" type="ORF">BOTBODRAFT_30546</name>
</gene>
<evidence type="ECO:0000256" key="2">
    <source>
        <dbReference type="SAM" id="MobiDB-lite"/>
    </source>
</evidence>
<dbReference type="STRING" id="930990.A0A067MPI8"/>
<keyword evidence="1" id="KW-0539">Nucleus</keyword>
<feature type="compositionally biased region" description="Basic and acidic residues" evidence="2">
    <location>
        <begin position="39"/>
        <end position="58"/>
    </location>
</feature>
<dbReference type="Proteomes" id="UP000027195">
    <property type="component" value="Unassembled WGS sequence"/>
</dbReference>
<accession>A0A067MPI8</accession>
<dbReference type="Gene3D" id="1.10.30.10">
    <property type="entry name" value="High mobility group box domain"/>
    <property type="match status" value="1"/>
</dbReference>
<keyword evidence="1" id="KW-0238">DNA-binding</keyword>
<evidence type="ECO:0000313" key="4">
    <source>
        <dbReference type="EMBL" id="KDQ16625.1"/>
    </source>
</evidence>
<dbReference type="SUPFAM" id="SSF47095">
    <property type="entry name" value="HMG-box"/>
    <property type="match status" value="2"/>
</dbReference>
<dbReference type="PROSITE" id="PS50118">
    <property type="entry name" value="HMG_BOX_2"/>
    <property type="match status" value="1"/>
</dbReference>
<name>A0A067MPI8_BOTB1</name>
<dbReference type="Pfam" id="PF00505">
    <property type="entry name" value="HMG_box"/>
    <property type="match status" value="1"/>
</dbReference>
<protein>
    <recommendedName>
        <fullName evidence="3">HMG box domain-containing protein</fullName>
    </recommendedName>
</protein>
<dbReference type="HOGENOM" id="CLU_1026690_0_0_1"/>
<feature type="DNA-binding region" description="HMG box" evidence="1">
    <location>
        <begin position="185"/>
        <end position="257"/>
    </location>
</feature>
<evidence type="ECO:0000259" key="3">
    <source>
        <dbReference type="PROSITE" id="PS50118"/>
    </source>
</evidence>
<proteinExistence type="predicted"/>
<feature type="domain" description="HMG box" evidence="3">
    <location>
        <begin position="185"/>
        <end position="257"/>
    </location>
</feature>
<dbReference type="AlphaFoldDB" id="A0A067MPI8"/>
<feature type="region of interest" description="Disordered" evidence="2">
    <location>
        <begin position="39"/>
        <end position="80"/>
    </location>
</feature>
<reference evidence="5" key="1">
    <citation type="journal article" date="2014" name="Proc. Natl. Acad. Sci. U.S.A.">
        <title>Extensive sampling of basidiomycete genomes demonstrates inadequacy of the white-rot/brown-rot paradigm for wood decay fungi.</title>
        <authorList>
            <person name="Riley R."/>
            <person name="Salamov A.A."/>
            <person name="Brown D.W."/>
            <person name="Nagy L.G."/>
            <person name="Floudas D."/>
            <person name="Held B.W."/>
            <person name="Levasseur A."/>
            <person name="Lombard V."/>
            <person name="Morin E."/>
            <person name="Otillar R."/>
            <person name="Lindquist E.A."/>
            <person name="Sun H."/>
            <person name="LaButti K.M."/>
            <person name="Schmutz J."/>
            <person name="Jabbour D."/>
            <person name="Luo H."/>
            <person name="Baker S.E."/>
            <person name="Pisabarro A.G."/>
            <person name="Walton J.D."/>
            <person name="Blanchette R.A."/>
            <person name="Henrissat B."/>
            <person name="Martin F."/>
            <person name="Cullen D."/>
            <person name="Hibbett D.S."/>
            <person name="Grigoriev I.V."/>
        </authorList>
    </citation>
    <scope>NUCLEOTIDE SEQUENCE [LARGE SCALE GENOMIC DNA]</scope>
    <source>
        <strain evidence="5">FD-172 SS1</strain>
    </source>
</reference>
<organism evidence="4 5">
    <name type="scientific">Botryobasidium botryosum (strain FD-172 SS1)</name>
    <dbReference type="NCBI Taxonomy" id="930990"/>
    <lineage>
        <taxon>Eukaryota</taxon>
        <taxon>Fungi</taxon>
        <taxon>Dikarya</taxon>
        <taxon>Basidiomycota</taxon>
        <taxon>Agaricomycotina</taxon>
        <taxon>Agaricomycetes</taxon>
        <taxon>Cantharellales</taxon>
        <taxon>Botryobasidiaceae</taxon>
        <taxon>Botryobasidium</taxon>
    </lineage>
</organism>
<sequence length="264" mass="30415">MLSVIVARRAQFFFKPAPSLRRTFIASSQSYLAVRTRDDAVNKRKDKAAERPAVDKSSKPGKATKKHRGATKAKDESPEKERPVLLFTPYPLRPLRSAWVVFLKLNKDKLGSVPPRQAWASLSEPEKQSYVELFQRQCAEWRERKAAWEADQTPEGLKQFRTLRGIEFRKNKAARHAKISSSPRPPKPSTPFMAFLTAYRQDPNNYDGAPGGSDTMRFIARNAAARWKELNEADKAPYVERFERDTEEYREVMIQWKNSQDITI</sequence>
<dbReference type="FunCoup" id="A0A067MPI8">
    <property type="interactions" value="16"/>
</dbReference>
<dbReference type="GO" id="GO:0003677">
    <property type="term" value="F:DNA binding"/>
    <property type="evidence" value="ECO:0007669"/>
    <property type="project" value="UniProtKB-UniRule"/>
</dbReference>
<dbReference type="InterPro" id="IPR009071">
    <property type="entry name" value="HMG_box_dom"/>
</dbReference>
<keyword evidence="5" id="KW-1185">Reference proteome</keyword>
<dbReference type="InParanoid" id="A0A067MPI8"/>
<dbReference type="InterPro" id="IPR036910">
    <property type="entry name" value="HMG_box_dom_sf"/>
</dbReference>
<dbReference type="SMART" id="SM00398">
    <property type="entry name" value="HMG"/>
    <property type="match status" value="2"/>
</dbReference>
<dbReference type="EMBL" id="KL198026">
    <property type="protein sequence ID" value="KDQ16625.1"/>
    <property type="molecule type" value="Genomic_DNA"/>
</dbReference>
<evidence type="ECO:0000256" key="1">
    <source>
        <dbReference type="PROSITE-ProRule" id="PRU00267"/>
    </source>
</evidence>
<dbReference type="GO" id="GO:0005634">
    <property type="term" value="C:nucleus"/>
    <property type="evidence" value="ECO:0007669"/>
    <property type="project" value="UniProtKB-UniRule"/>
</dbReference>
<feature type="compositionally biased region" description="Basic residues" evidence="2">
    <location>
        <begin position="62"/>
        <end position="71"/>
    </location>
</feature>